<dbReference type="GO" id="GO:0006559">
    <property type="term" value="P:L-phenylalanine catabolic process"/>
    <property type="evidence" value="ECO:0007669"/>
    <property type="project" value="TreeGrafter"/>
</dbReference>
<dbReference type="Gene3D" id="3.40.30.10">
    <property type="entry name" value="Glutaredoxin"/>
    <property type="match status" value="1"/>
</dbReference>
<dbReference type="GO" id="GO:0004364">
    <property type="term" value="F:glutathione transferase activity"/>
    <property type="evidence" value="ECO:0007669"/>
    <property type="project" value="TreeGrafter"/>
</dbReference>
<dbReference type="CDD" id="cd00299">
    <property type="entry name" value="GST_C_family"/>
    <property type="match status" value="1"/>
</dbReference>
<reference evidence="2 3" key="1">
    <citation type="submission" date="2014-06" db="EMBL/GenBank/DDBJ databases">
        <authorList>
            <consortium name="DOE Joint Genome Institute"/>
            <person name="Kuo A."/>
            <person name="Kohler A."/>
            <person name="Nagy L.G."/>
            <person name="Floudas D."/>
            <person name="Copeland A."/>
            <person name="Barry K.W."/>
            <person name="Cichocki N."/>
            <person name="Veneault-Fourrey C."/>
            <person name="LaButti K."/>
            <person name="Lindquist E.A."/>
            <person name="Lipzen A."/>
            <person name="Lundell T."/>
            <person name="Morin E."/>
            <person name="Murat C."/>
            <person name="Sun H."/>
            <person name="Tunlid A."/>
            <person name="Henrissat B."/>
            <person name="Grigoriev I.V."/>
            <person name="Hibbett D.S."/>
            <person name="Martin F."/>
            <person name="Nordberg H.P."/>
            <person name="Cantor M.N."/>
            <person name="Hua S.X."/>
        </authorList>
    </citation>
    <scope>NUCLEOTIDE SEQUENCE [LARGE SCALE GENOMIC DNA]</scope>
    <source>
        <strain evidence="2 3">ATCC 200175</strain>
    </source>
</reference>
<protein>
    <recommendedName>
        <fullName evidence="1">GST N-terminal domain-containing protein</fullName>
    </recommendedName>
</protein>
<dbReference type="Gene3D" id="1.20.1050.10">
    <property type="match status" value="1"/>
</dbReference>
<name>A0A0C9TGL2_PAXIN</name>
<dbReference type="OrthoDB" id="4951845at2759"/>
<dbReference type="PANTHER" id="PTHR42673:SF4">
    <property type="entry name" value="MALEYLACETOACETATE ISOMERASE"/>
    <property type="match status" value="1"/>
</dbReference>
<proteinExistence type="predicted"/>
<accession>A0A0C9TGL2</accession>
<dbReference type="InterPro" id="IPR036249">
    <property type="entry name" value="Thioredoxin-like_sf"/>
</dbReference>
<dbReference type="SUPFAM" id="SSF47616">
    <property type="entry name" value="GST C-terminal domain-like"/>
    <property type="match status" value="1"/>
</dbReference>
<dbReference type="HOGENOM" id="CLU_011226_4_0_1"/>
<dbReference type="GO" id="GO:0016034">
    <property type="term" value="F:maleylacetoacetate isomerase activity"/>
    <property type="evidence" value="ECO:0007669"/>
    <property type="project" value="TreeGrafter"/>
</dbReference>
<dbReference type="Pfam" id="PF13409">
    <property type="entry name" value="GST_N_2"/>
    <property type="match status" value="1"/>
</dbReference>
<dbReference type="PANTHER" id="PTHR42673">
    <property type="entry name" value="MALEYLACETOACETATE ISOMERASE"/>
    <property type="match status" value="1"/>
</dbReference>
<sequence length="245" mass="27990">MLPLVLYDIPSKLPGNTWSPNPAKPRFVLSYKNLPFETVWVEFPDIATKMKEIGASPNKGPLDGSDLYTVPALSDPNTGTLITDSWLIAEYLDKTYPEKPIFPHSSNGLIDAFYAASTELLKPGSKFIILRASQILNEPSTEWYIRTREEVLREKIDEFSPEGPKRDAHWAAIKKCFDAMKTWYDKSSGKWLMGDTFSYADILAVSGLLCFKKIFREEEWERICSWHDGKWEKLLSDVEKECNPA</sequence>
<gene>
    <name evidence="2" type="ORF">PAXINDRAFT_119706</name>
</gene>
<dbReference type="Proteomes" id="UP000053647">
    <property type="component" value="Unassembled WGS sequence"/>
</dbReference>
<feature type="domain" description="GST N-terminal" evidence="1">
    <location>
        <begin position="9"/>
        <end position="100"/>
    </location>
</feature>
<dbReference type="PROSITE" id="PS50404">
    <property type="entry name" value="GST_NTER"/>
    <property type="match status" value="1"/>
</dbReference>
<dbReference type="Pfam" id="PF22041">
    <property type="entry name" value="GST_C_7"/>
    <property type="match status" value="1"/>
</dbReference>
<evidence type="ECO:0000313" key="3">
    <source>
        <dbReference type="Proteomes" id="UP000053647"/>
    </source>
</evidence>
<dbReference type="SUPFAM" id="SSF52833">
    <property type="entry name" value="Thioredoxin-like"/>
    <property type="match status" value="1"/>
</dbReference>
<evidence type="ECO:0000313" key="2">
    <source>
        <dbReference type="EMBL" id="KIJ09933.1"/>
    </source>
</evidence>
<keyword evidence="3" id="KW-1185">Reference proteome</keyword>
<dbReference type="InterPro" id="IPR004045">
    <property type="entry name" value="Glutathione_S-Trfase_N"/>
</dbReference>
<dbReference type="GO" id="GO:0006749">
    <property type="term" value="P:glutathione metabolic process"/>
    <property type="evidence" value="ECO:0007669"/>
    <property type="project" value="TreeGrafter"/>
</dbReference>
<organism evidence="2 3">
    <name type="scientific">Paxillus involutus ATCC 200175</name>
    <dbReference type="NCBI Taxonomy" id="664439"/>
    <lineage>
        <taxon>Eukaryota</taxon>
        <taxon>Fungi</taxon>
        <taxon>Dikarya</taxon>
        <taxon>Basidiomycota</taxon>
        <taxon>Agaricomycotina</taxon>
        <taxon>Agaricomycetes</taxon>
        <taxon>Agaricomycetidae</taxon>
        <taxon>Boletales</taxon>
        <taxon>Paxilineae</taxon>
        <taxon>Paxillaceae</taxon>
        <taxon>Paxillus</taxon>
    </lineage>
</organism>
<reference evidence="3" key="2">
    <citation type="submission" date="2015-01" db="EMBL/GenBank/DDBJ databases">
        <title>Evolutionary Origins and Diversification of the Mycorrhizal Mutualists.</title>
        <authorList>
            <consortium name="DOE Joint Genome Institute"/>
            <consortium name="Mycorrhizal Genomics Consortium"/>
            <person name="Kohler A."/>
            <person name="Kuo A."/>
            <person name="Nagy L.G."/>
            <person name="Floudas D."/>
            <person name="Copeland A."/>
            <person name="Barry K.W."/>
            <person name="Cichocki N."/>
            <person name="Veneault-Fourrey C."/>
            <person name="LaButti K."/>
            <person name="Lindquist E.A."/>
            <person name="Lipzen A."/>
            <person name="Lundell T."/>
            <person name="Morin E."/>
            <person name="Murat C."/>
            <person name="Riley R."/>
            <person name="Ohm R."/>
            <person name="Sun H."/>
            <person name="Tunlid A."/>
            <person name="Henrissat B."/>
            <person name="Grigoriev I.V."/>
            <person name="Hibbett D.S."/>
            <person name="Martin F."/>
        </authorList>
    </citation>
    <scope>NUCLEOTIDE SEQUENCE [LARGE SCALE GENOMIC DNA]</scope>
    <source>
        <strain evidence="3">ATCC 200175</strain>
    </source>
</reference>
<evidence type="ECO:0000259" key="1">
    <source>
        <dbReference type="PROSITE" id="PS50404"/>
    </source>
</evidence>
<dbReference type="InterPro" id="IPR036282">
    <property type="entry name" value="Glutathione-S-Trfase_C_sf"/>
</dbReference>
<dbReference type="InterPro" id="IPR054416">
    <property type="entry name" value="GST_UstS-like_C"/>
</dbReference>
<dbReference type="EMBL" id="KN819425">
    <property type="protein sequence ID" value="KIJ09933.1"/>
    <property type="molecule type" value="Genomic_DNA"/>
</dbReference>
<dbReference type="AlphaFoldDB" id="A0A0C9TGL2"/>